<evidence type="ECO:0000313" key="3">
    <source>
        <dbReference type="Proteomes" id="UP000567179"/>
    </source>
</evidence>
<comment type="caution">
    <text evidence="2">The sequence shown here is derived from an EMBL/GenBank/DDBJ whole genome shotgun (WGS) entry which is preliminary data.</text>
</comment>
<dbReference type="Gene3D" id="3.40.250.10">
    <property type="entry name" value="Rhodanese-like domain"/>
    <property type="match status" value="1"/>
</dbReference>
<evidence type="ECO:0000259" key="1">
    <source>
        <dbReference type="PROSITE" id="PS50206"/>
    </source>
</evidence>
<dbReference type="GO" id="GO:0005634">
    <property type="term" value="C:nucleus"/>
    <property type="evidence" value="ECO:0007669"/>
    <property type="project" value="TreeGrafter"/>
</dbReference>
<accession>A0A8H5EWD9</accession>
<dbReference type="AlphaFoldDB" id="A0A8H5EWD9"/>
<feature type="domain" description="Rhodanese" evidence="1">
    <location>
        <begin position="22"/>
        <end position="116"/>
    </location>
</feature>
<protein>
    <recommendedName>
        <fullName evidence="1">Rhodanese domain-containing protein</fullName>
    </recommendedName>
</protein>
<dbReference type="GO" id="GO:0005737">
    <property type="term" value="C:cytoplasm"/>
    <property type="evidence" value="ECO:0007669"/>
    <property type="project" value="TreeGrafter"/>
</dbReference>
<evidence type="ECO:0000313" key="2">
    <source>
        <dbReference type="EMBL" id="KAF5315085.1"/>
    </source>
</evidence>
<dbReference type="SUPFAM" id="SSF52821">
    <property type="entry name" value="Rhodanese/Cell cycle control phosphatase"/>
    <property type="match status" value="1"/>
</dbReference>
<dbReference type="GO" id="GO:0004725">
    <property type="term" value="F:protein tyrosine phosphatase activity"/>
    <property type="evidence" value="ECO:0007669"/>
    <property type="project" value="TreeGrafter"/>
</dbReference>
<keyword evidence="3" id="KW-1185">Reference proteome</keyword>
<name>A0A8H5EWD9_9AGAR</name>
<proteinExistence type="predicted"/>
<dbReference type="Proteomes" id="UP000567179">
    <property type="component" value="Unassembled WGS sequence"/>
</dbReference>
<dbReference type="Pfam" id="PF00581">
    <property type="entry name" value="Rhodanese"/>
    <property type="match status" value="1"/>
</dbReference>
<reference evidence="2 3" key="1">
    <citation type="journal article" date="2020" name="ISME J.">
        <title>Uncovering the hidden diversity of litter-decomposition mechanisms in mushroom-forming fungi.</title>
        <authorList>
            <person name="Floudas D."/>
            <person name="Bentzer J."/>
            <person name="Ahren D."/>
            <person name="Johansson T."/>
            <person name="Persson P."/>
            <person name="Tunlid A."/>
        </authorList>
    </citation>
    <scope>NUCLEOTIDE SEQUENCE [LARGE SCALE GENOMIC DNA]</scope>
    <source>
        <strain evidence="2 3">CBS 101986</strain>
    </source>
</reference>
<organism evidence="2 3">
    <name type="scientific">Psilocybe cf. subviscida</name>
    <dbReference type="NCBI Taxonomy" id="2480587"/>
    <lineage>
        <taxon>Eukaryota</taxon>
        <taxon>Fungi</taxon>
        <taxon>Dikarya</taxon>
        <taxon>Basidiomycota</taxon>
        <taxon>Agaricomycotina</taxon>
        <taxon>Agaricomycetes</taxon>
        <taxon>Agaricomycetidae</taxon>
        <taxon>Agaricales</taxon>
        <taxon>Agaricineae</taxon>
        <taxon>Strophariaceae</taxon>
        <taxon>Psilocybe</taxon>
    </lineage>
</organism>
<dbReference type="PANTHER" id="PTHR10828">
    <property type="entry name" value="M-PHASE INDUCER PHOSPHATASE DUAL SPECIFICITY PHOSPHATASE CDC25"/>
    <property type="match status" value="1"/>
</dbReference>
<dbReference type="OrthoDB" id="102559at2759"/>
<sequence length="138" mass="15716">MNPSYISGDELATLMKDESKEPKRDFVVIDVRDDDYAGGNIKASINYPSQEFLMNVDSLVKQTKEVPLVIFHCSLSQVRGPKAARIYSETRKNVLDGTAGPQEVVILRDGFSQFQVKYKDDPKLVENWDKDVWGQEWS</sequence>
<dbReference type="SMART" id="SM00450">
    <property type="entry name" value="RHOD"/>
    <property type="match status" value="1"/>
</dbReference>
<dbReference type="PROSITE" id="PS50206">
    <property type="entry name" value="RHODANESE_3"/>
    <property type="match status" value="1"/>
</dbReference>
<dbReference type="InterPro" id="IPR001763">
    <property type="entry name" value="Rhodanese-like_dom"/>
</dbReference>
<gene>
    <name evidence="2" type="ORF">D9619_007352</name>
</gene>
<dbReference type="PANTHER" id="PTHR10828:SF38">
    <property type="entry name" value="ARSENICAL-RESISTANCE PROTEIN 2-RELATED"/>
    <property type="match status" value="1"/>
</dbReference>
<dbReference type="InterPro" id="IPR036873">
    <property type="entry name" value="Rhodanese-like_dom_sf"/>
</dbReference>
<dbReference type="EMBL" id="JAACJJ010000043">
    <property type="protein sequence ID" value="KAF5315085.1"/>
    <property type="molecule type" value="Genomic_DNA"/>
</dbReference>